<proteinExistence type="predicted"/>
<reference evidence="1 2" key="1">
    <citation type="submission" date="2023-05" db="EMBL/GenBank/DDBJ databases">
        <title>B98-5 Cell Line De Novo Hybrid Assembly: An Optical Mapping Approach.</title>
        <authorList>
            <person name="Kananen K."/>
            <person name="Auerbach J.A."/>
            <person name="Kautto E."/>
            <person name="Blachly J.S."/>
        </authorList>
    </citation>
    <scope>NUCLEOTIDE SEQUENCE [LARGE SCALE GENOMIC DNA]</scope>
    <source>
        <strain evidence="1">B95-8</strain>
        <tissue evidence="1">Cell line</tissue>
    </source>
</reference>
<gene>
    <name evidence="1" type="ORF">P7K49_000575</name>
</gene>
<sequence>MTGHFPVTGIEPPGFSHMWGKFAPFFQTDSHALRLTIAHEADTELETTQSPELGAFLFLRGNSKAPPLQPLLSFTACNSSSGPGLASQMQSHTFPRKRYLADHPPYTRGFPKLSHSGTENAVAHVALPGCVVPKHRQKEA</sequence>
<organism evidence="1 2">
    <name type="scientific">Saguinus oedipus</name>
    <name type="common">Cotton-top tamarin</name>
    <name type="synonym">Oedipomidas oedipus</name>
    <dbReference type="NCBI Taxonomy" id="9490"/>
    <lineage>
        <taxon>Eukaryota</taxon>
        <taxon>Metazoa</taxon>
        <taxon>Chordata</taxon>
        <taxon>Craniata</taxon>
        <taxon>Vertebrata</taxon>
        <taxon>Euteleostomi</taxon>
        <taxon>Mammalia</taxon>
        <taxon>Eutheria</taxon>
        <taxon>Euarchontoglires</taxon>
        <taxon>Primates</taxon>
        <taxon>Haplorrhini</taxon>
        <taxon>Platyrrhini</taxon>
        <taxon>Cebidae</taxon>
        <taxon>Callitrichinae</taxon>
        <taxon>Saguinus</taxon>
    </lineage>
</organism>
<evidence type="ECO:0000313" key="1">
    <source>
        <dbReference type="EMBL" id="KAK2119189.1"/>
    </source>
</evidence>
<name>A0ABQ9WC18_SAGOE</name>
<comment type="caution">
    <text evidence="1">The sequence shown here is derived from an EMBL/GenBank/DDBJ whole genome shotgun (WGS) entry which is preliminary data.</text>
</comment>
<keyword evidence="2" id="KW-1185">Reference proteome</keyword>
<dbReference type="Proteomes" id="UP001266305">
    <property type="component" value="Unassembled WGS sequence"/>
</dbReference>
<dbReference type="EMBL" id="JASSZA010000001">
    <property type="protein sequence ID" value="KAK2119189.1"/>
    <property type="molecule type" value="Genomic_DNA"/>
</dbReference>
<evidence type="ECO:0000313" key="2">
    <source>
        <dbReference type="Proteomes" id="UP001266305"/>
    </source>
</evidence>
<protein>
    <submittedName>
        <fullName evidence="1">Uncharacterized protein</fullName>
    </submittedName>
</protein>
<accession>A0ABQ9WC18</accession>